<protein>
    <submittedName>
        <fullName evidence="1">Uncharacterized protein</fullName>
    </submittedName>
</protein>
<sequence>MMRLVVITGQRNVNVTSTLAVAQIEDLERDLLLLQKELTCFEHEKWPDICCGVLSERISQLDVAIRTLKNDCADEAEVQLLLDSEPAGTRHEILAQPLLTEPPYLVISAENEGYYRKSTLTPRLAISISNGDYPQIFKSIANTASRI</sequence>
<gene>
    <name evidence="1" type="ORF">V8G54_027886</name>
</gene>
<organism evidence="1 2">
    <name type="scientific">Vigna mungo</name>
    <name type="common">Black gram</name>
    <name type="synonym">Phaseolus mungo</name>
    <dbReference type="NCBI Taxonomy" id="3915"/>
    <lineage>
        <taxon>Eukaryota</taxon>
        <taxon>Viridiplantae</taxon>
        <taxon>Streptophyta</taxon>
        <taxon>Embryophyta</taxon>
        <taxon>Tracheophyta</taxon>
        <taxon>Spermatophyta</taxon>
        <taxon>Magnoliopsida</taxon>
        <taxon>eudicotyledons</taxon>
        <taxon>Gunneridae</taxon>
        <taxon>Pentapetalae</taxon>
        <taxon>rosids</taxon>
        <taxon>fabids</taxon>
        <taxon>Fabales</taxon>
        <taxon>Fabaceae</taxon>
        <taxon>Papilionoideae</taxon>
        <taxon>50 kb inversion clade</taxon>
        <taxon>NPAAA clade</taxon>
        <taxon>indigoferoid/millettioid clade</taxon>
        <taxon>Phaseoleae</taxon>
        <taxon>Vigna</taxon>
    </lineage>
</organism>
<evidence type="ECO:0000313" key="2">
    <source>
        <dbReference type="Proteomes" id="UP001374535"/>
    </source>
</evidence>
<reference evidence="1 2" key="1">
    <citation type="journal article" date="2023" name="Life. Sci Alliance">
        <title>Evolutionary insights into 3D genome organization and epigenetic landscape of Vigna mungo.</title>
        <authorList>
            <person name="Junaid A."/>
            <person name="Singh B."/>
            <person name="Bhatia S."/>
        </authorList>
    </citation>
    <scope>NUCLEOTIDE SEQUENCE [LARGE SCALE GENOMIC DNA]</scope>
    <source>
        <strain evidence="1">Urdbean</strain>
    </source>
</reference>
<accession>A0AAQ3MRD6</accession>
<proteinExistence type="predicted"/>
<name>A0AAQ3MRD6_VIGMU</name>
<evidence type="ECO:0000313" key="1">
    <source>
        <dbReference type="EMBL" id="WVY95735.1"/>
    </source>
</evidence>
<dbReference type="AlphaFoldDB" id="A0AAQ3MRD6"/>
<keyword evidence="2" id="KW-1185">Reference proteome</keyword>
<dbReference type="Proteomes" id="UP001374535">
    <property type="component" value="Chromosome 9"/>
</dbReference>
<dbReference type="EMBL" id="CP144692">
    <property type="protein sequence ID" value="WVY95735.1"/>
    <property type="molecule type" value="Genomic_DNA"/>
</dbReference>